<dbReference type="Proteomes" id="UP000660262">
    <property type="component" value="Unassembled WGS sequence"/>
</dbReference>
<gene>
    <name evidence="1" type="ORF">PPROV_000251700</name>
</gene>
<protein>
    <recommendedName>
        <fullName evidence="3">Right handed beta helix domain-containing protein</fullName>
    </recommendedName>
</protein>
<proteinExistence type="predicted"/>
<sequence>MSTSLPPDVLDIIAVRSCDHWLEYMRSWAAVSSRFRDFRRYLPLIGKGARFVVPRRLAVEEPEEEEEEGLEEESMWSRAQPRCGAALAPEHSVHAAAMLAAAEIKHGGSGVVVVRDGVYREPLRITGAVAILAENENAVTLEGVGWEPALTFAGLGAAAKNEHDVIKLDTSVGTGERCAVFGMNFRNRNEANATCVLVARGAPILHRCLIRGSIWCGGEAAPVLRDGTRCTHSRGVGVRVTDKGMCTLRRGCVLTSNRGAGVCADRGGHVDSISCSLTGNGQGAVLASTTASVSLVETAIGPPVEVQLRVGKDGKDGAYKVRLRMWESMIDWATDEDLLHGRWEPLFDSDDFEEMLELANATTTQ</sequence>
<dbReference type="InterPro" id="IPR011050">
    <property type="entry name" value="Pectin_lyase_fold/virulence"/>
</dbReference>
<organism evidence="1 2">
    <name type="scientific">Pycnococcus provasolii</name>
    <dbReference type="NCBI Taxonomy" id="41880"/>
    <lineage>
        <taxon>Eukaryota</taxon>
        <taxon>Viridiplantae</taxon>
        <taxon>Chlorophyta</taxon>
        <taxon>Pseudoscourfieldiophyceae</taxon>
        <taxon>Pseudoscourfieldiales</taxon>
        <taxon>Pycnococcaceae</taxon>
        <taxon>Pycnococcus</taxon>
    </lineage>
</organism>
<comment type="caution">
    <text evidence="1">The sequence shown here is derived from an EMBL/GenBank/DDBJ whole genome shotgun (WGS) entry which is preliminary data.</text>
</comment>
<keyword evidence="2" id="KW-1185">Reference proteome</keyword>
<dbReference type="SUPFAM" id="SSF51126">
    <property type="entry name" value="Pectin lyase-like"/>
    <property type="match status" value="1"/>
</dbReference>
<evidence type="ECO:0000313" key="2">
    <source>
        <dbReference type="Proteomes" id="UP000660262"/>
    </source>
</evidence>
<reference evidence="1" key="1">
    <citation type="submission" date="2020-10" db="EMBL/GenBank/DDBJ databases">
        <title>Unveiling of a novel bifunctional photoreceptor, Dualchrome1, isolated from a cosmopolitan green alga.</title>
        <authorList>
            <person name="Suzuki S."/>
            <person name="Kawachi M."/>
        </authorList>
    </citation>
    <scope>NUCLEOTIDE SEQUENCE</scope>
    <source>
        <strain evidence="1">NIES 2893</strain>
    </source>
</reference>
<evidence type="ECO:0000313" key="1">
    <source>
        <dbReference type="EMBL" id="GHP03762.1"/>
    </source>
</evidence>
<dbReference type="EMBL" id="BNJQ01000006">
    <property type="protein sequence ID" value="GHP03762.1"/>
    <property type="molecule type" value="Genomic_DNA"/>
</dbReference>
<name>A0A830HAT2_9CHLO</name>
<accession>A0A830HAT2</accession>
<evidence type="ECO:0008006" key="3">
    <source>
        <dbReference type="Google" id="ProtNLM"/>
    </source>
</evidence>
<dbReference type="AlphaFoldDB" id="A0A830HAT2"/>